<name>A0A7W7FS94_9PSEU</name>
<dbReference type="GO" id="GO:0003677">
    <property type="term" value="F:DNA binding"/>
    <property type="evidence" value="ECO:0007669"/>
    <property type="project" value="UniProtKB-KW"/>
</dbReference>
<dbReference type="RefSeq" id="WP_185001632.1">
    <property type="nucleotide sequence ID" value="NZ_BAAAUI010000064.1"/>
</dbReference>
<accession>A0A7W7FS94</accession>
<comment type="caution">
    <text evidence="1">The sequence shown here is derived from an EMBL/GenBank/DDBJ whole genome shotgun (WGS) entry which is preliminary data.</text>
</comment>
<organism evidence="1 2">
    <name type="scientific">Crossiella cryophila</name>
    <dbReference type="NCBI Taxonomy" id="43355"/>
    <lineage>
        <taxon>Bacteria</taxon>
        <taxon>Bacillati</taxon>
        <taxon>Actinomycetota</taxon>
        <taxon>Actinomycetes</taxon>
        <taxon>Pseudonocardiales</taxon>
        <taxon>Pseudonocardiaceae</taxon>
        <taxon>Crossiella</taxon>
    </lineage>
</organism>
<keyword evidence="1" id="KW-0238">DNA-binding</keyword>
<dbReference type="InterPro" id="IPR004401">
    <property type="entry name" value="YbaB/EbfC"/>
</dbReference>
<sequence length="151" mass="15853">MSEPDEVREAEDRLLASQRLEADMARVVGQARSQDGLVAATVNASGELLQLWLDPAAVNLGADRLGQAITETARQAAEFAVQRSYNVLARALGDEFTAVVEAVGGTVPARAAGWDSAAVTGPAATPGRPALAAEEDEDVFSFDLSSLRSDR</sequence>
<dbReference type="Gene3D" id="3.30.1310.10">
    <property type="entry name" value="Nucleoid-associated protein YbaB-like domain"/>
    <property type="match status" value="1"/>
</dbReference>
<evidence type="ECO:0000313" key="1">
    <source>
        <dbReference type="EMBL" id="MBB4675695.1"/>
    </source>
</evidence>
<evidence type="ECO:0000313" key="2">
    <source>
        <dbReference type="Proteomes" id="UP000533598"/>
    </source>
</evidence>
<proteinExistence type="predicted"/>
<dbReference type="Proteomes" id="UP000533598">
    <property type="component" value="Unassembled WGS sequence"/>
</dbReference>
<keyword evidence="2" id="KW-1185">Reference proteome</keyword>
<protein>
    <submittedName>
        <fullName evidence="1">DNA-binding protein YbaB</fullName>
    </submittedName>
</protein>
<dbReference type="SUPFAM" id="SSF82607">
    <property type="entry name" value="YbaB-like"/>
    <property type="match status" value="1"/>
</dbReference>
<gene>
    <name evidence="1" type="ORF">HNR67_001813</name>
</gene>
<reference evidence="1 2" key="1">
    <citation type="submission" date="2020-08" db="EMBL/GenBank/DDBJ databases">
        <title>Sequencing the genomes of 1000 actinobacteria strains.</title>
        <authorList>
            <person name="Klenk H.-P."/>
        </authorList>
    </citation>
    <scope>NUCLEOTIDE SEQUENCE [LARGE SCALE GENOMIC DNA]</scope>
    <source>
        <strain evidence="1 2">DSM 44230</strain>
    </source>
</reference>
<dbReference type="EMBL" id="JACHMH010000001">
    <property type="protein sequence ID" value="MBB4675695.1"/>
    <property type="molecule type" value="Genomic_DNA"/>
</dbReference>
<dbReference type="Pfam" id="PF02575">
    <property type="entry name" value="YbaB_DNA_bd"/>
    <property type="match status" value="1"/>
</dbReference>
<dbReference type="InterPro" id="IPR036894">
    <property type="entry name" value="YbaB-like_sf"/>
</dbReference>
<dbReference type="AlphaFoldDB" id="A0A7W7FS94"/>